<protein>
    <recommendedName>
        <fullName evidence="3">Homeodomain-like domain-containing protein</fullName>
    </recommendedName>
</protein>
<dbReference type="RefSeq" id="WP_091286323.1">
    <property type="nucleotide sequence ID" value="NZ_FAOZ01000048.1"/>
</dbReference>
<sequence>MDDLDAVWRLLALPPQATDPLVRLAAMAEAQRVLVAAVDRTVLAAVEAGASWGEIGRVTGRTRQGARQRWIRLVAPPALAETPDPVVFAPPAEDELALPRPWDLRPPPGGSWPELPSAALSARIAVHQARHDEPPDDPWPPYPVR</sequence>
<accession>A0A0S4QYU7</accession>
<dbReference type="EMBL" id="FAOZ01000048">
    <property type="protein sequence ID" value="CUU60811.1"/>
    <property type="molecule type" value="Genomic_DNA"/>
</dbReference>
<dbReference type="AlphaFoldDB" id="A0A0S4QYU7"/>
<evidence type="ECO:0000313" key="1">
    <source>
        <dbReference type="EMBL" id="CUU60811.1"/>
    </source>
</evidence>
<organism evidence="1 2">
    <name type="scientific">Parafrankia irregularis</name>
    <dbReference type="NCBI Taxonomy" id="795642"/>
    <lineage>
        <taxon>Bacteria</taxon>
        <taxon>Bacillati</taxon>
        <taxon>Actinomycetota</taxon>
        <taxon>Actinomycetes</taxon>
        <taxon>Frankiales</taxon>
        <taxon>Frankiaceae</taxon>
        <taxon>Parafrankia</taxon>
    </lineage>
</organism>
<reference evidence="2" key="1">
    <citation type="submission" date="2015-11" db="EMBL/GenBank/DDBJ databases">
        <authorList>
            <person name="Varghese N."/>
        </authorList>
    </citation>
    <scope>NUCLEOTIDE SEQUENCE [LARGE SCALE GENOMIC DNA]</scope>
    <source>
        <strain evidence="2">DSM 45899</strain>
    </source>
</reference>
<dbReference type="Proteomes" id="UP000198802">
    <property type="component" value="Unassembled WGS sequence"/>
</dbReference>
<proteinExistence type="predicted"/>
<keyword evidence="2" id="KW-1185">Reference proteome</keyword>
<evidence type="ECO:0000313" key="2">
    <source>
        <dbReference type="Proteomes" id="UP000198802"/>
    </source>
</evidence>
<gene>
    <name evidence="1" type="ORF">Ga0074812_14811</name>
</gene>
<name>A0A0S4QYU7_9ACTN</name>
<evidence type="ECO:0008006" key="3">
    <source>
        <dbReference type="Google" id="ProtNLM"/>
    </source>
</evidence>